<dbReference type="PANTHER" id="PTHR47965:SF22">
    <property type="entry name" value="EUKARYOTIC ASPARTYL PROTEASE FAMILY PROTEIN"/>
    <property type="match status" value="1"/>
</dbReference>
<evidence type="ECO:0000256" key="4">
    <source>
        <dbReference type="ARBA" id="ARBA00022729"/>
    </source>
</evidence>
<keyword evidence="4 5" id="KW-0732">Signal</keyword>
<feature type="domain" description="Peptidase A1" evidence="6">
    <location>
        <begin position="46"/>
        <end position="417"/>
    </location>
</feature>
<protein>
    <recommendedName>
        <fullName evidence="6">Peptidase A1 domain-containing protein</fullName>
    </recommendedName>
</protein>
<dbReference type="FunFam" id="2.40.70.10:FF:000045">
    <property type="entry name" value="Basic 7S globulin"/>
    <property type="match status" value="1"/>
</dbReference>
<dbReference type="InterPro" id="IPR032799">
    <property type="entry name" value="TAXi_C"/>
</dbReference>
<dbReference type="InterPro" id="IPR033868">
    <property type="entry name" value="Xylanase_inhibitor_I-like"/>
</dbReference>
<dbReference type="EMBL" id="CP039353">
    <property type="protein sequence ID" value="QCE06935.1"/>
    <property type="molecule type" value="Genomic_DNA"/>
</dbReference>
<dbReference type="Pfam" id="PF14541">
    <property type="entry name" value="TAXi_C"/>
    <property type="match status" value="2"/>
</dbReference>
<dbReference type="Gene3D" id="2.40.70.10">
    <property type="entry name" value="Acid Proteases"/>
    <property type="match status" value="3"/>
</dbReference>
<dbReference type="InterPro" id="IPR033121">
    <property type="entry name" value="PEPTIDASE_A1"/>
</dbReference>
<dbReference type="GO" id="GO:0006508">
    <property type="term" value="P:proteolysis"/>
    <property type="evidence" value="ECO:0007669"/>
    <property type="project" value="InterPro"/>
</dbReference>
<dbReference type="PANTHER" id="PTHR47965">
    <property type="entry name" value="ASPARTYL PROTEASE-RELATED"/>
    <property type="match status" value="1"/>
</dbReference>
<comment type="subcellular location">
    <subcellularLocation>
        <location evidence="1">Secreted</location>
        <location evidence="1">Extracellular space</location>
    </subcellularLocation>
</comment>
<organism evidence="7 8">
    <name type="scientific">Vigna unguiculata</name>
    <name type="common">Cowpea</name>
    <dbReference type="NCBI Taxonomy" id="3917"/>
    <lineage>
        <taxon>Eukaryota</taxon>
        <taxon>Viridiplantae</taxon>
        <taxon>Streptophyta</taxon>
        <taxon>Embryophyta</taxon>
        <taxon>Tracheophyta</taxon>
        <taxon>Spermatophyta</taxon>
        <taxon>Magnoliopsida</taxon>
        <taxon>eudicotyledons</taxon>
        <taxon>Gunneridae</taxon>
        <taxon>Pentapetalae</taxon>
        <taxon>rosids</taxon>
        <taxon>fabids</taxon>
        <taxon>Fabales</taxon>
        <taxon>Fabaceae</taxon>
        <taxon>Papilionoideae</taxon>
        <taxon>50 kb inversion clade</taxon>
        <taxon>NPAAA clade</taxon>
        <taxon>indigoferoid/millettioid clade</taxon>
        <taxon>Phaseoleae</taxon>
        <taxon>Vigna</taxon>
    </lineage>
</organism>
<reference evidence="7 8" key="1">
    <citation type="submission" date="2019-04" db="EMBL/GenBank/DDBJ databases">
        <title>An improved genome assembly and genetic linkage map for asparagus bean, Vigna unguiculata ssp. sesquipedialis.</title>
        <authorList>
            <person name="Xia Q."/>
            <person name="Zhang R."/>
            <person name="Dong Y."/>
        </authorList>
    </citation>
    <scope>NUCLEOTIDE SEQUENCE [LARGE SCALE GENOMIC DNA]</scope>
    <source>
        <tissue evidence="7">Leaf</tissue>
    </source>
</reference>
<dbReference type="InterPro" id="IPR032861">
    <property type="entry name" value="TAXi_N"/>
</dbReference>
<dbReference type="GO" id="GO:0005886">
    <property type="term" value="C:plasma membrane"/>
    <property type="evidence" value="ECO:0007669"/>
    <property type="project" value="TreeGrafter"/>
</dbReference>
<name>A0A4D6N4A9_VIGUN</name>
<accession>A0A4D6N4A9</accession>
<evidence type="ECO:0000256" key="2">
    <source>
        <dbReference type="ARBA" id="ARBA00007447"/>
    </source>
</evidence>
<keyword evidence="3" id="KW-0964">Secreted</keyword>
<evidence type="ECO:0000256" key="3">
    <source>
        <dbReference type="ARBA" id="ARBA00022525"/>
    </source>
</evidence>
<keyword evidence="8" id="KW-1185">Reference proteome</keyword>
<evidence type="ECO:0000313" key="7">
    <source>
        <dbReference type="EMBL" id="QCE06935.1"/>
    </source>
</evidence>
<sequence>MANSPNFLRLIALFQLFFIAPSFAQQSFRPKALVVPVTKDASTLQYVTQINQRTPLVPLNLVLDIGGQFLWVDCDTNYISSTYRPARCRSAQCSLARSTACGDCFSAPRPGCNNNTCGLTPDNTITHTATSGELAEDTVSVQSTNGFNPGRNVTVSRFLFSCAPSFLLQGLATGVSGMAGLGRTKIALPSQLASAFSFHRKFAVCLSSSKGVAFFGDGPYVLLPNIDASQLLTFTPLLLNPVSTASAFSQGEPSAEYFIGVKSIRIDEKAVRFNTTLLSINSNDGVGGTKISSVNPYTVLEASIFKAVTEAFVKASAARNITRVAGVAPFEVCFSSENVLATRLGASVPTIELVLQNQKTIWRIFGANSMVSVSDKVLCLGFVNGGETPRTSIVIGGYQLENNLLQFDLAASRLGFSSLLFGIRTTCANFNFTSAGEPSAEYFIGVKSIRIDEKAVRFNTTLLSINSNDGVGGTKISSVNPYTVLEASIFKAVTEAFVKASAARNITRVAGVAPFEVCFSSENVLATRLGASVPTIELVLQNQKTIWRIFGANSMVSVSDKVLCLGFVNGGETPRTSIVIGGYQLENNLLQFDLAASRLGFSSLLFGIRTTCANFNFTSAV</sequence>
<dbReference type="PROSITE" id="PS51767">
    <property type="entry name" value="PEPTIDASE_A1"/>
    <property type="match status" value="1"/>
</dbReference>
<dbReference type="InterPro" id="IPR021109">
    <property type="entry name" value="Peptidase_aspartic_dom_sf"/>
</dbReference>
<feature type="chain" id="PRO_5020028176" description="Peptidase A1 domain-containing protein" evidence="5">
    <location>
        <begin position="25"/>
        <end position="621"/>
    </location>
</feature>
<comment type="similarity">
    <text evidence="2">Belongs to the peptidase A1 family.</text>
</comment>
<dbReference type="GO" id="GO:0005794">
    <property type="term" value="C:Golgi apparatus"/>
    <property type="evidence" value="ECO:0007669"/>
    <property type="project" value="TreeGrafter"/>
</dbReference>
<evidence type="ECO:0000313" key="8">
    <source>
        <dbReference type="Proteomes" id="UP000501690"/>
    </source>
</evidence>
<dbReference type="Pfam" id="PF14543">
    <property type="entry name" value="TAXi_N"/>
    <property type="match status" value="1"/>
</dbReference>
<dbReference type="InterPro" id="IPR001461">
    <property type="entry name" value="Aspartic_peptidase_A1"/>
</dbReference>
<dbReference type="AlphaFoldDB" id="A0A4D6N4A9"/>
<proteinExistence type="inferred from homology"/>
<feature type="signal peptide" evidence="5">
    <location>
        <begin position="1"/>
        <end position="24"/>
    </location>
</feature>
<dbReference type="GO" id="GO:0005576">
    <property type="term" value="C:extracellular region"/>
    <property type="evidence" value="ECO:0007669"/>
    <property type="project" value="UniProtKB-SubCell"/>
</dbReference>
<dbReference type="GO" id="GO:0004190">
    <property type="term" value="F:aspartic-type endopeptidase activity"/>
    <property type="evidence" value="ECO:0007669"/>
    <property type="project" value="InterPro"/>
</dbReference>
<gene>
    <name evidence="7" type="ORF">DEO72_LG9g1949</name>
</gene>
<dbReference type="CDD" id="cd05489">
    <property type="entry name" value="xylanase_inhibitor_I_like"/>
    <property type="match status" value="1"/>
</dbReference>
<evidence type="ECO:0000259" key="6">
    <source>
        <dbReference type="PROSITE" id="PS51767"/>
    </source>
</evidence>
<dbReference type="Proteomes" id="UP000501690">
    <property type="component" value="Linkage Group LG9"/>
</dbReference>
<evidence type="ECO:0000256" key="1">
    <source>
        <dbReference type="ARBA" id="ARBA00004239"/>
    </source>
</evidence>
<dbReference type="FunFam" id="2.40.70.10:FF:000041">
    <property type="entry name" value="Basic 7S globulin"/>
    <property type="match status" value="2"/>
</dbReference>
<dbReference type="SUPFAM" id="SSF50630">
    <property type="entry name" value="Acid proteases"/>
    <property type="match status" value="2"/>
</dbReference>
<evidence type="ECO:0000256" key="5">
    <source>
        <dbReference type="SAM" id="SignalP"/>
    </source>
</evidence>